<dbReference type="InterPro" id="IPR037208">
    <property type="entry name" value="Spo0E-like_sf"/>
</dbReference>
<dbReference type="AlphaFoldDB" id="A0A366HYE3"/>
<proteinExistence type="predicted"/>
<dbReference type="InterPro" id="IPR018540">
    <property type="entry name" value="Spo0E-like"/>
</dbReference>
<dbReference type="GO" id="GO:0043937">
    <property type="term" value="P:regulation of sporulation"/>
    <property type="evidence" value="ECO:0007669"/>
    <property type="project" value="InterPro"/>
</dbReference>
<accession>A0A366HYE3</accession>
<keyword evidence="3" id="KW-1185">Reference proteome</keyword>
<dbReference type="Gene3D" id="4.10.280.10">
    <property type="entry name" value="Helix-loop-helix DNA-binding domain"/>
    <property type="match status" value="1"/>
</dbReference>
<dbReference type="Pfam" id="PF09388">
    <property type="entry name" value="SpoOE-like"/>
    <property type="match status" value="1"/>
</dbReference>
<evidence type="ECO:0000256" key="1">
    <source>
        <dbReference type="SAM" id="Coils"/>
    </source>
</evidence>
<protein>
    <submittedName>
        <fullName evidence="2">Spo0E like sporulation regulatory protein</fullName>
    </submittedName>
</protein>
<evidence type="ECO:0000313" key="3">
    <source>
        <dbReference type="Proteomes" id="UP000253490"/>
    </source>
</evidence>
<keyword evidence="1" id="KW-0175">Coiled coil</keyword>
<evidence type="ECO:0000313" key="2">
    <source>
        <dbReference type="EMBL" id="RBP58225.1"/>
    </source>
</evidence>
<name>A0A366HYE3_9FIRM</name>
<dbReference type="EMBL" id="QNRX01000024">
    <property type="protein sequence ID" value="RBP58225.1"/>
    <property type="molecule type" value="Genomic_DNA"/>
</dbReference>
<feature type="coiled-coil region" evidence="1">
    <location>
        <begin position="1"/>
        <end position="31"/>
    </location>
</feature>
<comment type="caution">
    <text evidence="2">The sequence shown here is derived from an EMBL/GenBank/DDBJ whole genome shotgun (WGS) entry which is preliminary data.</text>
</comment>
<sequence length="56" mass="6513">MSEMHELLNNIEELKKNLERLIEKKDSNLLDPDIIKASQSLDKAIAEYLKFIQGKI</sequence>
<dbReference type="Proteomes" id="UP000253490">
    <property type="component" value="Unassembled WGS sequence"/>
</dbReference>
<organism evidence="2 3">
    <name type="scientific">Alkalibaculum bacchi</name>
    <dbReference type="NCBI Taxonomy" id="645887"/>
    <lineage>
        <taxon>Bacteria</taxon>
        <taxon>Bacillati</taxon>
        <taxon>Bacillota</taxon>
        <taxon>Clostridia</taxon>
        <taxon>Eubacteriales</taxon>
        <taxon>Eubacteriaceae</taxon>
        <taxon>Alkalibaculum</taxon>
    </lineage>
</organism>
<gene>
    <name evidence="2" type="ORF">DES36_12421</name>
</gene>
<dbReference type="GO" id="GO:0046983">
    <property type="term" value="F:protein dimerization activity"/>
    <property type="evidence" value="ECO:0007669"/>
    <property type="project" value="InterPro"/>
</dbReference>
<dbReference type="SUPFAM" id="SSF140500">
    <property type="entry name" value="BAS1536-like"/>
    <property type="match status" value="1"/>
</dbReference>
<dbReference type="InterPro" id="IPR036638">
    <property type="entry name" value="HLH_DNA-bd_sf"/>
</dbReference>
<reference evidence="2 3" key="1">
    <citation type="submission" date="2018-06" db="EMBL/GenBank/DDBJ databases">
        <title>Genomic Encyclopedia of Type Strains, Phase IV (KMG-IV): sequencing the most valuable type-strain genomes for metagenomic binning, comparative biology and taxonomic classification.</title>
        <authorList>
            <person name="Goeker M."/>
        </authorList>
    </citation>
    <scope>NUCLEOTIDE SEQUENCE [LARGE SCALE GENOMIC DNA]</scope>
    <source>
        <strain evidence="2 3">DSM 22112</strain>
    </source>
</reference>
<dbReference type="RefSeq" id="WP_113921737.1">
    <property type="nucleotide sequence ID" value="NZ_QNRX01000024.1"/>
</dbReference>